<protein>
    <submittedName>
        <fullName evidence="3">Peptidoglycan-binding domain 1</fullName>
    </submittedName>
</protein>
<evidence type="ECO:0000256" key="1">
    <source>
        <dbReference type="SAM" id="MobiDB-lite"/>
    </source>
</evidence>
<dbReference type="Gene3D" id="1.10.101.10">
    <property type="entry name" value="PGBD-like superfamily/PGBD"/>
    <property type="match status" value="2"/>
</dbReference>
<organism evidence="3 4">
    <name type="scientific">Calothrix parasitica NIES-267</name>
    <dbReference type="NCBI Taxonomy" id="1973488"/>
    <lineage>
        <taxon>Bacteria</taxon>
        <taxon>Bacillati</taxon>
        <taxon>Cyanobacteriota</taxon>
        <taxon>Cyanophyceae</taxon>
        <taxon>Nostocales</taxon>
        <taxon>Calotrichaceae</taxon>
        <taxon>Calothrix</taxon>
    </lineage>
</organism>
<dbReference type="OrthoDB" id="511527at2"/>
<keyword evidence="4" id="KW-1185">Reference proteome</keyword>
<evidence type="ECO:0000313" key="3">
    <source>
        <dbReference type="EMBL" id="BAY86419.1"/>
    </source>
</evidence>
<dbReference type="AlphaFoldDB" id="A0A1Z4LYU6"/>
<feature type="region of interest" description="Disordered" evidence="1">
    <location>
        <begin position="1"/>
        <end position="21"/>
    </location>
</feature>
<proteinExistence type="predicted"/>
<reference evidence="3 4" key="1">
    <citation type="submission" date="2017-06" db="EMBL/GenBank/DDBJ databases">
        <title>Genome sequencing of cyanobaciteial culture collection at National Institute for Environmental Studies (NIES).</title>
        <authorList>
            <person name="Hirose Y."/>
            <person name="Shimura Y."/>
            <person name="Fujisawa T."/>
            <person name="Nakamura Y."/>
            <person name="Kawachi M."/>
        </authorList>
    </citation>
    <scope>NUCLEOTIDE SEQUENCE [LARGE SCALE GENOMIC DNA]</scope>
    <source>
        <strain evidence="3 4">NIES-267</strain>
    </source>
</reference>
<dbReference type="InterPro" id="IPR036366">
    <property type="entry name" value="PGBDSf"/>
</dbReference>
<dbReference type="InterPro" id="IPR002477">
    <property type="entry name" value="Peptidoglycan-bd-like"/>
</dbReference>
<evidence type="ECO:0000259" key="2">
    <source>
        <dbReference type="Pfam" id="PF01471"/>
    </source>
</evidence>
<evidence type="ECO:0000313" key="4">
    <source>
        <dbReference type="Proteomes" id="UP000218418"/>
    </source>
</evidence>
<dbReference type="SUPFAM" id="SSF47090">
    <property type="entry name" value="PGBD-like"/>
    <property type="match status" value="2"/>
</dbReference>
<accession>A0A1Z4LYU6</accession>
<dbReference type="InterPro" id="IPR036365">
    <property type="entry name" value="PGBD-like_sf"/>
</dbReference>
<dbReference type="Pfam" id="PF01471">
    <property type="entry name" value="PG_binding_1"/>
    <property type="match status" value="2"/>
</dbReference>
<feature type="domain" description="Peptidoglycan binding-like" evidence="2">
    <location>
        <begin position="24"/>
        <end position="80"/>
    </location>
</feature>
<feature type="domain" description="Peptidoglycan binding-like" evidence="2">
    <location>
        <begin position="97"/>
        <end position="149"/>
    </location>
</feature>
<dbReference type="EMBL" id="AP018227">
    <property type="protein sequence ID" value="BAY86419.1"/>
    <property type="molecule type" value="Genomic_DNA"/>
</dbReference>
<dbReference type="Proteomes" id="UP000218418">
    <property type="component" value="Chromosome"/>
</dbReference>
<sequence length="160" mass="18066">MNSTSNFHTTEPPSNKPVLTQGSSGKAVLELQQLLKHWHCYFGKVDGIFGPQTTAAVNCFDYWMFLAEDGIVDENTWRCLYKGAPVDMPLLQKRSEGELVEKIQERLLWSGFFQSAITGYFGVVTENAIKDLQQRTGLIPDGIVGDRTWLELSKIREYGC</sequence>
<name>A0A1Z4LYU6_9CYAN</name>
<gene>
    <name evidence="3" type="ORF">NIES267_59260</name>
</gene>